<name>A0A120EAF2_9PSED</name>
<organism evidence="1 2">
    <name type="scientific">Pseudomonas palleroniana</name>
    <dbReference type="NCBI Taxonomy" id="191390"/>
    <lineage>
        <taxon>Bacteria</taxon>
        <taxon>Pseudomonadati</taxon>
        <taxon>Pseudomonadota</taxon>
        <taxon>Gammaproteobacteria</taxon>
        <taxon>Pseudomonadales</taxon>
        <taxon>Pseudomonadaceae</taxon>
        <taxon>Pseudomonas</taxon>
    </lineage>
</organism>
<dbReference type="AlphaFoldDB" id="A0A120EAF2"/>
<sequence length="122" mass="13849">MSICSGNNKVDVYYRFGELLGTELEVKFRQEKKLYRWLDLNTYITFLGFENGGYLYVFGVPQETLGARAFLNVRKAGSAFTYEDTFTCNSNSFGDKTLASQVITDVADDLVRTKEGLVFPPR</sequence>
<dbReference type="Proteomes" id="UP000067111">
    <property type="component" value="Unassembled WGS sequence"/>
</dbReference>
<proteinExistence type="predicted"/>
<reference evidence="2" key="1">
    <citation type="submission" date="2016-01" db="EMBL/GenBank/DDBJ databases">
        <authorList>
            <person name="Gamez R.M."/>
            <person name="Rodriguez F."/>
            <person name="Bernal J.F."/>
            <person name="Agarwala R."/>
            <person name="Landsman D."/>
            <person name="Marino-Ramirez L."/>
        </authorList>
    </citation>
    <scope>NUCLEOTIDE SEQUENCE [LARGE SCALE GENOMIC DNA]</scope>
    <source>
        <strain evidence="2">Ps006</strain>
    </source>
</reference>
<evidence type="ECO:0000313" key="1">
    <source>
        <dbReference type="EMBL" id="KWU52706.1"/>
    </source>
</evidence>
<accession>A0A120EAF2</accession>
<protein>
    <submittedName>
        <fullName evidence="1">Uncharacterized protein</fullName>
    </submittedName>
</protein>
<comment type="caution">
    <text evidence="1">The sequence shown here is derived from an EMBL/GenBank/DDBJ whole genome shotgun (WGS) entry which is preliminary data.</text>
</comment>
<gene>
    <name evidence="1" type="ORF">AWV77_02240</name>
</gene>
<evidence type="ECO:0000313" key="2">
    <source>
        <dbReference type="Proteomes" id="UP000067111"/>
    </source>
</evidence>
<dbReference type="EMBL" id="LRMR01000003">
    <property type="protein sequence ID" value="KWU52706.1"/>
    <property type="molecule type" value="Genomic_DNA"/>
</dbReference>